<accession>A0A6J6NDQ2</accession>
<organism evidence="1">
    <name type="scientific">freshwater metagenome</name>
    <dbReference type="NCBI Taxonomy" id="449393"/>
    <lineage>
        <taxon>unclassified sequences</taxon>
        <taxon>metagenomes</taxon>
        <taxon>ecological metagenomes</taxon>
    </lineage>
</organism>
<protein>
    <submittedName>
        <fullName evidence="1">Unannotated protein</fullName>
    </submittedName>
</protein>
<name>A0A6J6NDQ2_9ZZZZ</name>
<reference evidence="1" key="1">
    <citation type="submission" date="2020-05" db="EMBL/GenBank/DDBJ databases">
        <authorList>
            <person name="Chiriac C."/>
            <person name="Salcher M."/>
            <person name="Ghai R."/>
            <person name="Kavagutti S V."/>
        </authorList>
    </citation>
    <scope>NUCLEOTIDE SEQUENCE</scope>
</reference>
<proteinExistence type="predicted"/>
<evidence type="ECO:0000313" key="1">
    <source>
        <dbReference type="EMBL" id="CAB4683114.1"/>
    </source>
</evidence>
<dbReference type="EMBL" id="CAEZWW010000197">
    <property type="protein sequence ID" value="CAB4683114.1"/>
    <property type="molecule type" value="Genomic_DNA"/>
</dbReference>
<sequence length="107" mass="11372">MPSGHGLIDLIGPLLGCRIEHAFVTGTACADLLAAEHRDQVGCAEVAGPSPILEAEAINRRVEARVAARSGVLARAVRKAVAIGRFASTTFFAVGEYRLLSWRHNHG</sequence>
<gene>
    <name evidence="1" type="ORF">UFOPK2310_01360</name>
</gene>
<dbReference type="AlphaFoldDB" id="A0A6J6NDQ2"/>